<dbReference type="AlphaFoldDB" id="A0A8R1TTK3"/>
<reference evidence="1" key="2">
    <citation type="submission" date="2022-06" db="UniProtKB">
        <authorList>
            <consortium name="EnsemblMetazoa"/>
        </authorList>
    </citation>
    <scope>IDENTIFICATION</scope>
</reference>
<keyword evidence="2" id="KW-1185">Reference proteome</keyword>
<protein>
    <submittedName>
        <fullName evidence="1">Uncharacterized protein</fullName>
    </submittedName>
</protein>
<evidence type="ECO:0000313" key="2">
    <source>
        <dbReference type="Proteomes" id="UP000024404"/>
    </source>
</evidence>
<organism evidence="1 2">
    <name type="scientific">Onchocerca volvulus</name>
    <dbReference type="NCBI Taxonomy" id="6282"/>
    <lineage>
        <taxon>Eukaryota</taxon>
        <taxon>Metazoa</taxon>
        <taxon>Ecdysozoa</taxon>
        <taxon>Nematoda</taxon>
        <taxon>Chromadorea</taxon>
        <taxon>Rhabditida</taxon>
        <taxon>Spirurina</taxon>
        <taxon>Spiruromorpha</taxon>
        <taxon>Filarioidea</taxon>
        <taxon>Onchocercidae</taxon>
        <taxon>Onchocerca</taxon>
    </lineage>
</organism>
<reference evidence="2" key="1">
    <citation type="submission" date="2013-10" db="EMBL/GenBank/DDBJ databases">
        <title>Genome sequencing of Onchocerca volvulus.</title>
        <authorList>
            <person name="Cotton J."/>
            <person name="Tsai J."/>
            <person name="Stanley E."/>
            <person name="Tracey A."/>
            <person name="Holroyd N."/>
            <person name="Lustigman S."/>
            <person name="Berriman M."/>
        </authorList>
    </citation>
    <scope>NUCLEOTIDE SEQUENCE</scope>
</reference>
<sequence>MQSACANKCSVHSGRSIDSNKWKRTVTEFSPTIRTNEGNKAISKGLQRKNQDRIQCKKQQNISIITKIYIQHFFLLHS</sequence>
<name>A0A8R1TTK3_ONCVO</name>
<proteinExistence type="predicted"/>
<dbReference type="Proteomes" id="UP000024404">
    <property type="component" value="Unassembled WGS sequence"/>
</dbReference>
<dbReference type="EnsemblMetazoa" id="OVOC4864.1">
    <property type="protein sequence ID" value="OVOC4864.1"/>
    <property type="gene ID" value="WBGene00241673"/>
</dbReference>
<dbReference type="EMBL" id="CMVM020000144">
    <property type="status" value="NOT_ANNOTATED_CDS"/>
    <property type="molecule type" value="Genomic_DNA"/>
</dbReference>
<evidence type="ECO:0000313" key="1">
    <source>
        <dbReference type="EnsemblMetazoa" id="OVOC4864.1"/>
    </source>
</evidence>
<accession>A0A8R1TTK3</accession>